<evidence type="ECO:0000256" key="4">
    <source>
        <dbReference type="ARBA" id="ARBA00023136"/>
    </source>
</evidence>
<feature type="transmembrane region" description="Helical" evidence="5">
    <location>
        <begin position="18"/>
        <end position="41"/>
    </location>
</feature>
<comment type="caution">
    <text evidence="6">The sequence shown here is derived from an EMBL/GenBank/DDBJ whole genome shotgun (WGS) entry which is preliminary data.</text>
</comment>
<reference evidence="6 7" key="1">
    <citation type="submission" date="2024-05" db="EMBL/GenBank/DDBJ databases">
        <title>Genome sequencing and assembly of Indian major carp, Cirrhinus mrigala (Hamilton, 1822).</title>
        <authorList>
            <person name="Mohindra V."/>
            <person name="Chowdhury L.M."/>
            <person name="Lal K."/>
            <person name="Jena J.K."/>
        </authorList>
    </citation>
    <scope>NUCLEOTIDE SEQUENCE [LARGE SCALE GENOMIC DNA]</scope>
    <source>
        <strain evidence="6">CM1030</strain>
        <tissue evidence="6">Blood</tissue>
    </source>
</reference>
<keyword evidence="4 5" id="KW-0472">Membrane</keyword>
<gene>
    <name evidence="6" type="ORF">M9458_046566</name>
</gene>
<proteinExistence type="inferred from homology"/>
<feature type="non-terminal residue" evidence="6">
    <location>
        <position position="1"/>
    </location>
</feature>
<evidence type="ECO:0000313" key="7">
    <source>
        <dbReference type="Proteomes" id="UP001529510"/>
    </source>
</evidence>
<keyword evidence="2 5" id="KW-0812">Transmembrane</keyword>
<evidence type="ECO:0000256" key="3">
    <source>
        <dbReference type="ARBA" id="ARBA00022989"/>
    </source>
</evidence>
<evidence type="ECO:0000313" key="6">
    <source>
        <dbReference type="EMBL" id="KAL0158490.1"/>
    </source>
</evidence>
<keyword evidence="3 5" id="KW-1133">Transmembrane helix</keyword>
<dbReference type="AlphaFoldDB" id="A0ABD0NB04"/>
<dbReference type="PANTHER" id="PTHR23121">
    <property type="entry name" value="SODIUM-DEPENDENT GLUCOSE TRANSPORTER 1"/>
    <property type="match status" value="1"/>
</dbReference>
<evidence type="ECO:0000256" key="5">
    <source>
        <dbReference type="SAM" id="Phobius"/>
    </source>
</evidence>
<keyword evidence="7" id="KW-1185">Reference proteome</keyword>
<organism evidence="6 7">
    <name type="scientific">Cirrhinus mrigala</name>
    <name type="common">Mrigala</name>
    <dbReference type="NCBI Taxonomy" id="683832"/>
    <lineage>
        <taxon>Eukaryota</taxon>
        <taxon>Metazoa</taxon>
        <taxon>Chordata</taxon>
        <taxon>Craniata</taxon>
        <taxon>Vertebrata</taxon>
        <taxon>Euteleostomi</taxon>
        <taxon>Actinopterygii</taxon>
        <taxon>Neopterygii</taxon>
        <taxon>Teleostei</taxon>
        <taxon>Ostariophysi</taxon>
        <taxon>Cypriniformes</taxon>
        <taxon>Cyprinidae</taxon>
        <taxon>Labeoninae</taxon>
        <taxon>Labeonini</taxon>
        <taxon>Cirrhinus</taxon>
    </lineage>
</organism>
<evidence type="ECO:0000256" key="1">
    <source>
        <dbReference type="ARBA" id="ARBA00008335"/>
    </source>
</evidence>
<dbReference type="Proteomes" id="UP001529510">
    <property type="component" value="Unassembled WGS sequence"/>
</dbReference>
<sequence>AGVVVTLLLLMIFYTNRVFLFVGTTLLGLFISSVFPCIVAYTEDILEYRGKLHANIHHVLHHGLDL</sequence>
<dbReference type="EMBL" id="JAMKFB020000023">
    <property type="protein sequence ID" value="KAL0158490.1"/>
    <property type="molecule type" value="Genomic_DNA"/>
</dbReference>
<evidence type="ECO:0000256" key="2">
    <source>
        <dbReference type="ARBA" id="ARBA00022692"/>
    </source>
</evidence>
<dbReference type="PANTHER" id="PTHR23121:SF10">
    <property type="entry name" value="MAJOR FACILITATOR SUPERFAMILY DOMAIN-CONTAINING PROTEIN 4A"/>
    <property type="match status" value="1"/>
</dbReference>
<protein>
    <submittedName>
        <fullName evidence="6">Uncharacterized protein</fullName>
    </submittedName>
</protein>
<comment type="similarity">
    <text evidence="1">Belongs to the major facilitator superfamily.</text>
</comment>
<accession>A0ABD0NB04</accession>
<name>A0ABD0NB04_CIRMR</name>